<organism evidence="2 3">
    <name type="scientific">Gossypium barbadense</name>
    <name type="common">Sea Island cotton</name>
    <name type="synonym">Hibiscus barbadensis</name>
    <dbReference type="NCBI Taxonomy" id="3634"/>
    <lineage>
        <taxon>Eukaryota</taxon>
        <taxon>Viridiplantae</taxon>
        <taxon>Streptophyta</taxon>
        <taxon>Embryophyta</taxon>
        <taxon>Tracheophyta</taxon>
        <taxon>Spermatophyta</taxon>
        <taxon>Magnoliopsida</taxon>
        <taxon>eudicotyledons</taxon>
        <taxon>Gunneridae</taxon>
        <taxon>Pentapetalae</taxon>
        <taxon>rosids</taxon>
        <taxon>malvids</taxon>
        <taxon>Malvales</taxon>
        <taxon>Malvaceae</taxon>
        <taxon>Malvoideae</taxon>
        <taxon>Gossypium</taxon>
    </lineage>
</organism>
<evidence type="ECO:0000313" key="2">
    <source>
        <dbReference type="EMBL" id="PPR93779.1"/>
    </source>
</evidence>
<sequence>MGRSSDFHSPNRNKLEEQGQYSMVKAINHHICCLGSGMTDILVHFPLISRWTTKKSDTLTTLMRKATPNRPCNNIRKCGRKMSSSRLDSKSMPKNKSEGAQNTSR</sequence>
<reference evidence="2 3" key="1">
    <citation type="submission" date="2015-01" db="EMBL/GenBank/DDBJ databases">
        <title>Genome of allotetraploid Gossypium barbadense reveals genomic plasticity and fiber elongation in cotton evolution.</title>
        <authorList>
            <person name="Chen X."/>
            <person name="Liu X."/>
            <person name="Zhao B."/>
            <person name="Zheng H."/>
            <person name="Hu Y."/>
            <person name="Lu G."/>
            <person name="Yang C."/>
            <person name="Chen J."/>
            <person name="Shan C."/>
            <person name="Zhang L."/>
            <person name="Zhou Y."/>
            <person name="Wang L."/>
            <person name="Guo W."/>
            <person name="Bai Y."/>
            <person name="Ruan J."/>
            <person name="Shangguan X."/>
            <person name="Mao Y."/>
            <person name="Jiang J."/>
            <person name="Zhu Y."/>
            <person name="Lei J."/>
            <person name="Kang H."/>
            <person name="Chen S."/>
            <person name="He X."/>
            <person name="Wang R."/>
            <person name="Wang Y."/>
            <person name="Chen J."/>
            <person name="Wang L."/>
            <person name="Yu S."/>
            <person name="Wang B."/>
            <person name="Wei J."/>
            <person name="Song S."/>
            <person name="Lu X."/>
            <person name="Gao Z."/>
            <person name="Gu W."/>
            <person name="Deng X."/>
            <person name="Ma D."/>
            <person name="Wang S."/>
            <person name="Liang W."/>
            <person name="Fang L."/>
            <person name="Cai C."/>
            <person name="Zhu X."/>
            <person name="Zhou B."/>
            <person name="Zhang Y."/>
            <person name="Chen Z."/>
            <person name="Xu S."/>
            <person name="Zhu R."/>
            <person name="Wang S."/>
            <person name="Zhang T."/>
            <person name="Zhao G."/>
        </authorList>
    </citation>
    <scope>NUCLEOTIDE SEQUENCE [LARGE SCALE GENOMIC DNA]</scope>
    <source>
        <strain evidence="3">cv. Xinhai21</strain>
        <tissue evidence="2">Leaf</tissue>
    </source>
</reference>
<name>A0A2P5WRQ7_GOSBA</name>
<proteinExistence type="predicted"/>
<feature type="compositionally biased region" description="Basic and acidic residues" evidence="1">
    <location>
        <begin position="87"/>
        <end position="97"/>
    </location>
</feature>
<evidence type="ECO:0000313" key="3">
    <source>
        <dbReference type="Proteomes" id="UP000239757"/>
    </source>
</evidence>
<accession>A0A2P5WRQ7</accession>
<dbReference type="AlphaFoldDB" id="A0A2P5WRQ7"/>
<protein>
    <submittedName>
        <fullName evidence="2">Uncharacterized protein</fullName>
    </submittedName>
</protein>
<dbReference type="EMBL" id="KZ666729">
    <property type="protein sequence ID" value="PPR93779.1"/>
    <property type="molecule type" value="Genomic_DNA"/>
</dbReference>
<gene>
    <name evidence="2" type="ORF">GOBAR_AA26896</name>
</gene>
<evidence type="ECO:0000256" key="1">
    <source>
        <dbReference type="SAM" id="MobiDB-lite"/>
    </source>
</evidence>
<dbReference type="Proteomes" id="UP000239757">
    <property type="component" value="Unassembled WGS sequence"/>
</dbReference>
<feature type="region of interest" description="Disordered" evidence="1">
    <location>
        <begin position="66"/>
        <end position="105"/>
    </location>
</feature>